<dbReference type="PROSITE" id="PS50850">
    <property type="entry name" value="MFS"/>
    <property type="match status" value="1"/>
</dbReference>
<proteinExistence type="predicted"/>
<feature type="transmembrane region" description="Helical" evidence="6">
    <location>
        <begin position="324"/>
        <end position="341"/>
    </location>
</feature>
<dbReference type="InterPro" id="IPR020846">
    <property type="entry name" value="MFS_dom"/>
</dbReference>
<keyword evidence="4 6" id="KW-0472">Membrane</keyword>
<keyword evidence="3 6" id="KW-1133">Transmembrane helix</keyword>
<dbReference type="InterPro" id="IPR005828">
    <property type="entry name" value="MFS_sugar_transport-like"/>
</dbReference>
<comment type="subcellular location">
    <subcellularLocation>
        <location evidence="1">Cell membrane</location>
        <topology evidence="1">Multi-pass membrane protein</topology>
    </subcellularLocation>
</comment>
<dbReference type="EMBL" id="BAAAVT010000008">
    <property type="protein sequence ID" value="GAA3062830.1"/>
    <property type="molecule type" value="Genomic_DNA"/>
</dbReference>
<comment type="caution">
    <text evidence="8">The sequence shown here is derived from an EMBL/GenBank/DDBJ whole genome shotgun (WGS) entry which is preliminary data.</text>
</comment>
<evidence type="ECO:0000313" key="9">
    <source>
        <dbReference type="Proteomes" id="UP001500236"/>
    </source>
</evidence>
<sequence length="462" mass="49347">MSTARPVWNVPARVTTTVLLACWLTILAEGYDIGVLGAVLPSLADYAPWGLTPVQLGALGSYGLIGMLLGAMFIGQLSDLFGRRRVLLVSFVIYNAAALGAALAPTAEVFGLFRFIGGLGMGGLIPIAAAMTIEFSPPWRRSMNYALMFSAYSFGIVVAALTALVTFTAVDDPEAWRWVVGLGAVPLLLYPVISRMMPESLEFLVNKGRETDAQAQATRMGITPFDAEALRIPEAEKVSAVPWRQVLAVMFTRRFIRSTILFWVGLFMGLLLVYGLNTWLPSIMRDAGYDLGSSLTFLLVFSLTAGFGGILVGWLADRHGQQKVLVLFYALGGVGVLLLMMDFPFIVNMVLVGVAGLGAIATSAVLTGFITDYYPPNARATAAGWALSFARLGAIMGPMVGGWIAASALGFEWNFYVFALVAGLAALCLAGIPRRRPTSSAVEEKAAVQPAITPASQPTPSR</sequence>
<dbReference type="RefSeq" id="WP_344682456.1">
    <property type="nucleotide sequence ID" value="NZ_BAAAVT010000008.1"/>
</dbReference>
<evidence type="ECO:0000256" key="3">
    <source>
        <dbReference type="ARBA" id="ARBA00022989"/>
    </source>
</evidence>
<feature type="region of interest" description="Disordered" evidence="5">
    <location>
        <begin position="442"/>
        <end position="462"/>
    </location>
</feature>
<dbReference type="Proteomes" id="UP001500236">
    <property type="component" value="Unassembled WGS sequence"/>
</dbReference>
<dbReference type="InterPro" id="IPR036259">
    <property type="entry name" value="MFS_trans_sf"/>
</dbReference>
<feature type="transmembrane region" description="Helical" evidence="6">
    <location>
        <begin position="347"/>
        <end position="370"/>
    </location>
</feature>
<dbReference type="PROSITE" id="PS00216">
    <property type="entry name" value="SUGAR_TRANSPORT_1"/>
    <property type="match status" value="1"/>
</dbReference>
<evidence type="ECO:0000313" key="8">
    <source>
        <dbReference type="EMBL" id="GAA3062830.1"/>
    </source>
</evidence>
<evidence type="ECO:0000256" key="2">
    <source>
        <dbReference type="ARBA" id="ARBA00022692"/>
    </source>
</evidence>
<dbReference type="PANTHER" id="PTHR23508">
    <property type="entry name" value="CARBOXYLIC ACID TRANSPORTER PROTEIN HOMOLOG"/>
    <property type="match status" value="1"/>
</dbReference>
<dbReference type="Pfam" id="PF07690">
    <property type="entry name" value="MFS_1"/>
    <property type="match status" value="1"/>
</dbReference>
<organism evidence="8 9">
    <name type="scientific">Nesterenkonia aethiopica</name>
    <dbReference type="NCBI Taxonomy" id="269144"/>
    <lineage>
        <taxon>Bacteria</taxon>
        <taxon>Bacillati</taxon>
        <taxon>Actinomycetota</taxon>
        <taxon>Actinomycetes</taxon>
        <taxon>Micrococcales</taxon>
        <taxon>Micrococcaceae</taxon>
        <taxon>Nesterenkonia</taxon>
    </lineage>
</organism>
<dbReference type="Pfam" id="PF00083">
    <property type="entry name" value="Sugar_tr"/>
    <property type="match status" value="1"/>
</dbReference>
<protein>
    <submittedName>
        <fullName evidence="8">Aromatic acid/H+ symport family MFS transporter</fullName>
    </submittedName>
</protein>
<evidence type="ECO:0000256" key="6">
    <source>
        <dbReference type="SAM" id="Phobius"/>
    </source>
</evidence>
<evidence type="ECO:0000256" key="4">
    <source>
        <dbReference type="ARBA" id="ARBA00023136"/>
    </source>
</evidence>
<evidence type="ECO:0000256" key="1">
    <source>
        <dbReference type="ARBA" id="ARBA00004651"/>
    </source>
</evidence>
<feature type="transmembrane region" description="Helical" evidence="6">
    <location>
        <begin position="86"/>
        <end position="106"/>
    </location>
</feature>
<dbReference type="PANTHER" id="PTHR23508:SF10">
    <property type="entry name" value="CARBOXYLIC ACID TRANSPORTER PROTEIN HOMOLOG"/>
    <property type="match status" value="1"/>
</dbReference>
<name>A0ABP6LZP9_9MICC</name>
<dbReference type="CDD" id="cd17365">
    <property type="entry name" value="MFS_PcaK_like"/>
    <property type="match status" value="1"/>
</dbReference>
<accession>A0ABP6LZP9</accession>
<dbReference type="InterPro" id="IPR005829">
    <property type="entry name" value="Sugar_transporter_CS"/>
</dbReference>
<feature type="transmembrane region" description="Helical" evidence="6">
    <location>
        <begin position="260"/>
        <end position="280"/>
    </location>
</feature>
<dbReference type="InterPro" id="IPR011701">
    <property type="entry name" value="MFS"/>
</dbReference>
<keyword evidence="9" id="KW-1185">Reference proteome</keyword>
<dbReference type="SUPFAM" id="SSF103473">
    <property type="entry name" value="MFS general substrate transporter"/>
    <property type="match status" value="1"/>
</dbReference>
<feature type="transmembrane region" description="Helical" evidence="6">
    <location>
        <begin position="145"/>
        <end position="169"/>
    </location>
</feature>
<feature type="transmembrane region" description="Helical" evidence="6">
    <location>
        <begin position="112"/>
        <end position="133"/>
    </location>
</feature>
<evidence type="ECO:0000259" key="7">
    <source>
        <dbReference type="PROSITE" id="PS50850"/>
    </source>
</evidence>
<feature type="transmembrane region" description="Helical" evidence="6">
    <location>
        <begin position="413"/>
        <end position="432"/>
    </location>
</feature>
<evidence type="ECO:0000256" key="5">
    <source>
        <dbReference type="SAM" id="MobiDB-lite"/>
    </source>
</evidence>
<dbReference type="Gene3D" id="1.20.1250.20">
    <property type="entry name" value="MFS general substrate transporter like domains"/>
    <property type="match status" value="2"/>
</dbReference>
<gene>
    <name evidence="8" type="ORF">GCM10010529_15150</name>
</gene>
<feature type="transmembrane region" description="Helical" evidence="6">
    <location>
        <begin position="382"/>
        <end position="407"/>
    </location>
</feature>
<feature type="transmembrane region" description="Helical" evidence="6">
    <location>
        <begin position="54"/>
        <end position="74"/>
    </location>
</feature>
<reference evidence="9" key="1">
    <citation type="journal article" date="2019" name="Int. J. Syst. Evol. Microbiol.">
        <title>The Global Catalogue of Microorganisms (GCM) 10K type strain sequencing project: providing services to taxonomists for standard genome sequencing and annotation.</title>
        <authorList>
            <consortium name="The Broad Institute Genomics Platform"/>
            <consortium name="The Broad Institute Genome Sequencing Center for Infectious Disease"/>
            <person name="Wu L."/>
            <person name="Ma J."/>
        </authorList>
    </citation>
    <scope>NUCLEOTIDE SEQUENCE [LARGE SCALE GENOMIC DNA]</scope>
    <source>
        <strain evidence="9">JCM 14309</strain>
    </source>
</reference>
<feature type="transmembrane region" description="Helical" evidence="6">
    <location>
        <begin position="175"/>
        <end position="193"/>
    </location>
</feature>
<feature type="transmembrane region" description="Helical" evidence="6">
    <location>
        <begin position="292"/>
        <end position="312"/>
    </location>
</feature>
<keyword evidence="2 6" id="KW-0812">Transmembrane</keyword>
<feature type="domain" description="Major facilitator superfamily (MFS) profile" evidence="7">
    <location>
        <begin position="18"/>
        <end position="437"/>
    </location>
</feature>